<keyword evidence="5 9" id="KW-0653">Protein transport</keyword>
<keyword evidence="8 9" id="KW-0472">Membrane</keyword>
<proteinExistence type="inferred from homology"/>
<evidence type="ECO:0000256" key="10">
    <source>
        <dbReference type="SAM" id="MobiDB-lite"/>
    </source>
</evidence>
<keyword evidence="7 9" id="KW-0811">Translocation</keyword>
<dbReference type="SUPFAM" id="SSF82866">
    <property type="entry name" value="Multidrug efflux transporter AcrB transmembrane domain"/>
    <property type="match status" value="1"/>
</dbReference>
<dbReference type="Pfam" id="PF07549">
    <property type="entry name" value="Sec_GG"/>
    <property type="match status" value="1"/>
</dbReference>
<dbReference type="Gene3D" id="1.20.1640.10">
    <property type="entry name" value="Multidrug efflux transporter AcrB transmembrane domain"/>
    <property type="match status" value="1"/>
</dbReference>
<protein>
    <recommendedName>
        <fullName evidence="9">Protein translocase subunit SecD</fullName>
    </recommendedName>
</protein>
<reference evidence="12 13" key="1">
    <citation type="submission" date="2015-03" db="EMBL/GenBank/DDBJ databases">
        <title>Luteipulveratus halotolerans sp. nov., a novel actinobacterium (Dermacoccaceae) from Sarawak, Malaysia.</title>
        <authorList>
            <person name="Juboi H."/>
            <person name="Basik A."/>
            <person name="Shamsul S.S."/>
            <person name="Arnold P."/>
            <person name="Schmitt E.K."/>
            <person name="Sanglier J.-J."/>
            <person name="Yeo T."/>
        </authorList>
    </citation>
    <scope>NUCLEOTIDE SEQUENCE [LARGE SCALE GENOMIC DNA]</scope>
    <source>
        <strain evidence="12 13">MN07-A0370</strain>
    </source>
</reference>
<name>A0A0K1JJL1_9MICO</name>
<feature type="transmembrane region" description="Helical" evidence="9">
    <location>
        <begin position="501"/>
        <end position="519"/>
    </location>
</feature>
<dbReference type="InterPro" id="IPR022646">
    <property type="entry name" value="SecD/SecF_CS"/>
</dbReference>
<evidence type="ECO:0000256" key="2">
    <source>
        <dbReference type="ARBA" id="ARBA00022448"/>
    </source>
</evidence>
<keyword evidence="6 9" id="KW-1133">Transmembrane helix</keyword>
<comment type="subunit">
    <text evidence="9">Forms a complex with SecF. Part of the essential Sec protein translocation apparatus which comprises SecA, SecYEG and auxiliary proteins SecDF. Other proteins may also be involved.</text>
</comment>
<organism evidence="12 13">
    <name type="scientific">Luteipulveratus mongoliensis</name>
    <dbReference type="NCBI Taxonomy" id="571913"/>
    <lineage>
        <taxon>Bacteria</taxon>
        <taxon>Bacillati</taxon>
        <taxon>Actinomycetota</taxon>
        <taxon>Actinomycetes</taxon>
        <taxon>Micrococcales</taxon>
        <taxon>Dermacoccaceae</taxon>
        <taxon>Luteipulveratus</taxon>
    </lineage>
</organism>
<keyword evidence="3 9" id="KW-1003">Cell membrane</keyword>
<dbReference type="Pfam" id="PF21760">
    <property type="entry name" value="SecD_1st"/>
    <property type="match status" value="1"/>
</dbReference>
<dbReference type="STRING" id="571913.VV02_15175"/>
<accession>A0A0K1JJL1</accession>
<evidence type="ECO:0000313" key="12">
    <source>
        <dbReference type="EMBL" id="AKU16896.1"/>
    </source>
</evidence>
<dbReference type="NCBIfam" id="TIGR01129">
    <property type="entry name" value="secD"/>
    <property type="match status" value="1"/>
</dbReference>
<dbReference type="EMBL" id="CP011112">
    <property type="protein sequence ID" value="AKU16896.1"/>
    <property type="molecule type" value="Genomic_DNA"/>
</dbReference>
<dbReference type="PANTHER" id="PTHR30081:SF1">
    <property type="entry name" value="PROTEIN TRANSLOCASE SUBUNIT SECD"/>
    <property type="match status" value="1"/>
</dbReference>
<dbReference type="HAMAP" id="MF_01463_B">
    <property type="entry name" value="SecD_B"/>
    <property type="match status" value="1"/>
</dbReference>
<dbReference type="PANTHER" id="PTHR30081">
    <property type="entry name" value="PROTEIN-EXPORT MEMBRANE PROTEIN SEC"/>
    <property type="match status" value="1"/>
</dbReference>
<feature type="compositionally biased region" description="Low complexity" evidence="10">
    <location>
        <begin position="154"/>
        <end position="168"/>
    </location>
</feature>
<sequence>MATRTRASRTGGRPKAVLLTLILLIVALFAGIAATTAWGDPKGEWAPKLGLDLEGGRQITLKPVTTVGSKKVNSGQVEQAVSIIRKRVDGTGVSEAEVTTLGAQNIVVSLPGTPSEEMLQSLSRSSALSFRAVITSTANVPAPAPTLPQPPSVPAKKPTASPSASAGANGVYPQAFPAATPTPSPTPSAPAAAKDPTNPSDPAWATKPVASTWVTAGLAKKGDTYQDLLESYDCGSAEARLISSTASNKQPVVMCDQDQKSKYLLGLVEVEGQWVSDATSGPATNNQGQQTGGTQINLKFNGKGKKAFGDMTRRIAQIPATEPGNASAITVDGQVLSAPTTSEAITAGVAQITGGGFTPSSGKTLADQLKFGALPFSFTELTNDQISPQLGQDQLHKGLMAGAIGLALVVLYSLFQYRALGFVTVASLVIAAVVTYGAVTFLGFANNFRLTMAGVTGLIVAIGVTADSFIVYFERVRDEVRSGRPLRSAVETGWLRARRTIIISDVVNFMASAVLYILSESNVKAFAFTLGLTTLIDLVIVMMFTHPLLTLLAKTKFFGNGHKWSGFDPERLGAGGVTYAGRGRVTLADRRAAAEGGQA</sequence>
<comment type="caution">
    <text evidence="9">Lacks conserved residue(s) required for the propagation of feature annotation.</text>
</comment>
<comment type="similarity">
    <text evidence="9">Belongs to the SecD/SecF family. SecD subfamily.</text>
</comment>
<dbReference type="InterPro" id="IPR048634">
    <property type="entry name" value="SecD_SecF_C"/>
</dbReference>
<dbReference type="Gene3D" id="3.30.70.3220">
    <property type="match status" value="1"/>
</dbReference>
<dbReference type="InterPro" id="IPR054384">
    <property type="entry name" value="SecDF_P1_head"/>
</dbReference>
<evidence type="ECO:0000256" key="1">
    <source>
        <dbReference type="ARBA" id="ARBA00004651"/>
    </source>
</evidence>
<dbReference type="NCBIfam" id="TIGR00916">
    <property type="entry name" value="2A0604s01"/>
    <property type="match status" value="1"/>
</dbReference>
<evidence type="ECO:0000256" key="9">
    <source>
        <dbReference type="HAMAP-Rule" id="MF_01463"/>
    </source>
</evidence>
<feature type="transmembrane region" description="Helical" evidence="9">
    <location>
        <begin position="525"/>
        <end position="553"/>
    </location>
</feature>
<keyword evidence="4 9" id="KW-0812">Transmembrane</keyword>
<evidence type="ECO:0000256" key="4">
    <source>
        <dbReference type="ARBA" id="ARBA00022692"/>
    </source>
</evidence>
<comment type="subcellular location">
    <subcellularLocation>
        <location evidence="1 9">Cell membrane</location>
        <topology evidence="1 9">Multi-pass membrane protein</topology>
    </subcellularLocation>
</comment>
<dbReference type="GO" id="GO:0043952">
    <property type="term" value="P:protein transport by the Sec complex"/>
    <property type="evidence" value="ECO:0007669"/>
    <property type="project" value="UniProtKB-UniRule"/>
</dbReference>
<feature type="transmembrane region" description="Helical" evidence="9">
    <location>
        <begin position="422"/>
        <end position="444"/>
    </location>
</feature>
<dbReference type="AlphaFoldDB" id="A0A0K1JJL1"/>
<feature type="domain" description="SSD" evidence="11">
    <location>
        <begin position="420"/>
        <end position="551"/>
    </location>
</feature>
<keyword evidence="13" id="KW-1185">Reference proteome</keyword>
<dbReference type="InterPro" id="IPR000731">
    <property type="entry name" value="SSD"/>
</dbReference>
<evidence type="ECO:0000313" key="13">
    <source>
        <dbReference type="Proteomes" id="UP000066480"/>
    </source>
</evidence>
<dbReference type="Pfam" id="PF22599">
    <property type="entry name" value="SecDF_P1_head"/>
    <property type="match status" value="1"/>
</dbReference>
<dbReference type="RefSeq" id="WP_052592740.1">
    <property type="nucleotide sequence ID" value="NZ_CP011112.1"/>
</dbReference>
<feature type="transmembrane region" description="Helical" evidence="9">
    <location>
        <begin position="398"/>
        <end position="415"/>
    </location>
</feature>
<evidence type="ECO:0000256" key="7">
    <source>
        <dbReference type="ARBA" id="ARBA00023010"/>
    </source>
</evidence>
<dbReference type="GO" id="GO:0006605">
    <property type="term" value="P:protein targeting"/>
    <property type="evidence" value="ECO:0007669"/>
    <property type="project" value="UniProtKB-UniRule"/>
</dbReference>
<comment type="function">
    <text evidence="9">Part of the Sec protein translocase complex. Interacts with the SecYEG preprotein conducting channel. SecDF uses the proton motive force (PMF) to complete protein translocation after the ATP-dependent function of SecA.</text>
</comment>
<dbReference type="Proteomes" id="UP000066480">
    <property type="component" value="Chromosome"/>
</dbReference>
<evidence type="ECO:0000256" key="8">
    <source>
        <dbReference type="ARBA" id="ARBA00023136"/>
    </source>
</evidence>
<evidence type="ECO:0000259" key="11">
    <source>
        <dbReference type="PROSITE" id="PS50156"/>
    </source>
</evidence>
<feature type="transmembrane region" description="Helical" evidence="9">
    <location>
        <begin position="450"/>
        <end position="473"/>
    </location>
</feature>
<dbReference type="PROSITE" id="PS50156">
    <property type="entry name" value="SSD"/>
    <property type="match status" value="1"/>
</dbReference>
<dbReference type="InterPro" id="IPR048631">
    <property type="entry name" value="SecD_1st"/>
</dbReference>
<dbReference type="KEGG" id="lmoi:VV02_15175"/>
<evidence type="ECO:0000256" key="6">
    <source>
        <dbReference type="ARBA" id="ARBA00022989"/>
    </source>
</evidence>
<dbReference type="InterPro" id="IPR022813">
    <property type="entry name" value="SecD/SecF_arch_bac"/>
</dbReference>
<feature type="compositionally biased region" description="Pro residues" evidence="10">
    <location>
        <begin position="142"/>
        <end position="153"/>
    </location>
</feature>
<dbReference type="Pfam" id="PF02355">
    <property type="entry name" value="SecD_SecF_C"/>
    <property type="match status" value="1"/>
</dbReference>
<dbReference type="PATRIC" id="fig|571913.6.peg.3078"/>
<dbReference type="OrthoDB" id="5240379at2"/>
<dbReference type="InterPro" id="IPR055344">
    <property type="entry name" value="SecD_SecF_C_bact"/>
</dbReference>
<dbReference type="GO" id="GO:0065002">
    <property type="term" value="P:intracellular protein transmembrane transport"/>
    <property type="evidence" value="ECO:0007669"/>
    <property type="project" value="UniProtKB-UniRule"/>
</dbReference>
<gene>
    <name evidence="9" type="primary">secD</name>
    <name evidence="12" type="ORF">VV02_15175</name>
</gene>
<dbReference type="GO" id="GO:0005886">
    <property type="term" value="C:plasma membrane"/>
    <property type="evidence" value="ECO:0007669"/>
    <property type="project" value="UniProtKB-SubCell"/>
</dbReference>
<dbReference type="InterPro" id="IPR005791">
    <property type="entry name" value="SecD"/>
</dbReference>
<evidence type="ECO:0000256" key="5">
    <source>
        <dbReference type="ARBA" id="ARBA00022927"/>
    </source>
</evidence>
<keyword evidence="2 9" id="KW-0813">Transport</keyword>
<feature type="region of interest" description="Disordered" evidence="10">
    <location>
        <begin position="141"/>
        <end position="205"/>
    </location>
</feature>
<dbReference type="GO" id="GO:0015450">
    <property type="term" value="F:protein-transporting ATPase activity"/>
    <property type="evidence" value="ECO:0007669"/>
    <property type="project" value="InterPro"/>
</dbReference>
<evidence type="ECO:0000256" key="3">
    <source>
        <dbReference type="ARBA" id="ARBA00022475"/>
    </source>
</evidence>
<dbReference type="Gene3D" id="3.30.1360.200">
    <property type="match status" value="1"/>
</dbReference>